<evidence type="ECO:0000313" key="8">
    <source>
        <dbReference type="Proteomes" id="UP001515480"/>
    </source>
</evidence>
<dbReference type="PANTHER" id="PTHR12570">
    <property type="match status" value="1"/>
</dbReference>
<feature type="transmembrane region" description="Helical" evidence="6">
    <location>
        <begin position="77"/>
        <end position="98"/>
    </location>
</feature>
<feature type="transmembrane region" description="Helical" evidence="6">
    <location>
        <begin position="207"/>
        <end position="226"/>
    </location>
</feature>
<keyword evidence="3 6" id="KW-1133">Transmembrane helix</keyword>
<evidence type="ECO:0000256" key="6">
    <source>
        <dbReference type="SAM" id="Phobius"/>
    </source>
</evidence>
<gene>
    <name evidence="7" type="ORF">AB1Y20_005826</name>
</gene>
<dbReference type="EMBL" id="JBGBPQ010000014">
    <property type="protein sequence ID" value="KAL1511001.1"/>
    <property type="molecule type" value="Genomic_DNA"/>
</dbReference>
<protein>
    <recommendedName>
        <fullName evidence="9">Magnesium transporter</fullName>
    </recommendedName>
</protein>
<evidence type="ECO:0000256" key="3">
    <source>
        <dbReference type="ARBA" id="ARBA00022989"/>
    </source>
</evidence>
<evidence type="ECO:0000256" key="2">
    <source>
        <dbReference type="ARBA" id="ARBA00022692"/>
    </source>
</evidence>
<feature type="transmembrane region" description="Helical" evidence="6">
    <location>
        <begin position="169"/>
        <end position="187"/>
    </location>
</feature>
<reference evidence="7 8" key="1">
    <citation type="journal article" date="2024" name="Science">
        <title>Giant polyketide synthase enzymes in the biosynthesis of giant marine polyether toxins.</title>
        <authorList>
            <person name="Fallon T.R."/>
            <person name="Shende V.V."/>
            <person name="Wierzbicki I.H."/>
            <person name="Pendleton A.L."/>
            <person name="Watervoot N.F."/>
            <person name="Auber R.P."/>
            <person name="Gonzalez D.J."/>
            <person name="Wisecaver J.H."/>
            <person name="Moore B.S."/>
        </authorList>
    </citation>
    <scope>NUCLEOTIDE SEQUENCE [LARGE SCALE GENOMIC DNA]</scope>
    <source>
        <strain evidence="7 8">12B1</strain>
    </source>
</reference>
<keyword evidence="8" id="KW-1185">Reference proteome</keyword>
<feature type="compositionally biased region" description="Basic and acidic residues" evidence="5">
    <location>
        <begin position="384"/>
        <end position="403"/>
    </location>
</feature>
<feature type="transmembrane region" description="Helical" evidence="6">
    <location>
        <begin position="37"/>
        <end position="56"/>
    </location>
</feature>
<dbReference type="Proteomes" id="UP001515480">
    <property type="component" value="Unassembled WGS sequence"/>
</dbReference>
<accession>A0AB34J231</accession>
<comment type="subcellular location">
    <subcellularLocation>
        <location evidence="1">Membrane</location>
        <topology evidence="1">Multi-pass membrane protein</topology>
    </subcellularLocation>
</comment>
<feature type="transmembrane region" description="Helical" evidence="6">
    <location>
        <begin position="286"/>
        <end position="308"/>
    </location>
</feature>
<dbReference type="PANTHER" id="PTHR12570:SF9">
    <property type="entry name" value="MAGNESIUM TRANSPORTER NIPA8-RELATED"/>
    <property type="match status" value="1"/>
</dbReference>
<keyword evidence="4 6" id="KW-0472">Membrane</keyword>
<evidence type="ECO:0008006" key="9">
    <source>
        <dbReference type="Google" id="ProtNLM"/>
    </source>
</evidence>
<dbReference type="GO" id="GO:0015095">
    <property type="term" value="F:magnesium ion transmembrane transporter activity"/>
    <property type="evidence" value="ECO:0007669"/>
    <property type="project" value="InterPro"/>
</dbReference>
<feature type="transmembrane region" description="Helical" evidence="6">
    <location>
        <begin position="104"/>
        <end position="122"/>
    </location>
</feature>
<dbReference type="AlphaFoldDB" id="A0AB34J231"/>
<dbReference type="GO" id="GO:0016020">
    <property type="term" value="C:membrane"/>
    <property type="evidence" value="ECO:0007669"/>
    <property type="project" value="UniProtKB-SubCell"/>
</dbReference>
<feature type="transmembrane region" description="Helical" evidence="6">
    <location>
        <begin position="129"/>
        <end position="149"/>
    </location>
</feature>
<feature type="region of interest" description="Disordered" evidence="5">
    <location>
        <begin position="373"/>
        <end position="438"/>
    </location>
</feature>
<feature type="transmembrane region" description="Helical" evidence="6">
    <location>
        <begin position="256"/>
        <end position="274"/>
    </location>
</feature>
<dbReference type="InterPro" id="IPR008521">
    <property type="entry name" value="Mg_trans_NIPA"/>
</dbReference>
<evidence type="ECO:0000256" key="1">
    <source>
        <dbReference type="ARBA" id="ARBA00004141"/>
    </source>
</evidence>
<comment type="caution">
    <text evidence="7">The sequence shown here is derived from an EMBL/GenBank/DDBJ whole genome shotgun (WGS) entry which is preliminary data.</text>
</comment>
<feature type="transmembrane region" description="Helical" evidence="6">
    <location>
        <begin position="328"/>
        <end position="347"/>
    </location>
</feature>
<evidence type="ECO:0000256" key="4">
    <source>
        <dbReference type="ARBA" id="ARBA00023136"/>
    </source>
</evidence>
<sequence length="438" mass="47009">MATGVPRCAVLNASEAASGELGSGESLGGSESEGPSMVVIGVIMGLGASVAINIGQNLQALGLQGVGKAANPCTSRTWVVGMTVFIVGSFVNFAAFSFASSSVLVPLEAVQLIVNVIFNKLVNNAPVSIRMIIGVVLAVLGTCLTVIFGPNDERCFTVAEMEGFWSQPAWWFYLVGTFSFSVFCYVINRKYHHAQLLGTPLPHSQYVAPVTFALSSALVGGAQMIVHSKAIAELFEIIVLKLQHPNLHEPLPLTTWYFYVEFALLSVCGVIWLYRMNESLGLFDPLFIIPLMQSSYILFGVVAGGVYYNEFGTLSNKVMFGVNLGIGGWFFFLGGLACILVGLLLIAPPPQRAATNSLGAEAHLTRLPSAYSGGLPDEFMPPTRDADIERNSTQRRHSQDSRQRICPVHTSTDDSGGISSRQTPRSSDFPMSASPARA</sequence>
<evidence type="ECO:0000313" key="7">
    <source>
        <dbReference type="EMBL" id="KAL1511001.1"/>
    </source>
</evidence>
<dbReference type="Pfam" id="PF05653">
    <property type="entry name" value="Mg_trans_NIPA"/>
    <property type="match status" value="1"/>
</dbReference>
<name>A0AB34J231_PRYPA</name>
<feature type="compositionally biased region" description="Polar residues" evidence="5">
    <location>
        <begin position="409"/>
        <end position="426"/>
    </location>
</feature>
<proteinExistence type="predicted"/>
<evidence type="ECO:0000256" key="5">
    <source>
        <dbReference type="SAM" id="MobiDB-lite"/>
    </source>
</evidence>
<keyword evidence="2 6" id="KW-0812">Transmembrane</keyword>
<organism evidence="7 8">
    <name type="scientific">Prymnesium parvum</name>
    <name type="common">Toxic golden alga</name>
    <dbReference type="NCBI Taxonomy" id="97485"/>
    <lineage>
        <taxon>Eukaryota</taxon>
        <taxon>Haptista</taxon>
        <taxon>Haptophyta</taxon>
        <taxon>Prymnesiophyceae</taxon>
        <taxon>Prymnesiales</taxon>
        <taxon>Prymnesiaceae</taxon>
        <taxon>Prymnesium</taxon>
    </lineage>
</organism>